<dbReference type="Proteomes" id="UP000012589">
    <property type="component" value="Unassembled WGS sequence"/>
</dbReference>
<dbReference type="PATRIC" id="fig|1235802.3.peg.194"/>
<dbReference type="Gene3D" id="2.40.10.220">
    <property type="entry name" value="predicted glycosyltransferase like domains"/>
    <property type="match status" value="1"/>
</dbReference>
<dbReference type="eggNOG" id="COG5581">
    <property type="taxonomic scope" value="Bacteria"/>
</dbReference>
<organism evidence="2 3">
    <name type="scientific">Eubacterium plexicaudatum ASF492</name>
    <dbReference type="NCBI Taxonomy" id="1235802"/>
    <lineage>
        <taxon>Bacteria</taxon>
        <taxon>Bacillati</taxon>
        <taxon>Bacillota</taxon>
        <taxon>Clostridia</taxon>
        <taxon>Eubacteriales</taxon>
        <taxon>Eubacteriaceae</taxon>
        <taxon>Eubacterium</taxon>
    </lineage>
</organism>
<gene>
    <name evidence="2" type="ORF">C823_00180</name>
</gene>
<evidence type="ECO:0000313" key="3">
    <source>
        <dbReference type="Proteomes" id="UP000012589"/>
    </source>
</evidence>
<evidence type="ECO:0000259" key="1">
    <source>
        <dbReference type="Pfam" id="PF12945"/>
    </source>
</evidence>
<keyword evidence="3" id="KW-1185">Reference proteome</keyword>
<dbReference type="HOGENOM" id="CLU_086342_0_0_9"/>
<comment type="caution">
    <text evidence="2">The sequence shown here is derived from an EMBL/GenBank/DDBJ whole genome shotgun (WGS) entry which is preliminary data.</text>
</comment>
<dbReference type="AlphaFoldDB" id="N2BBF5"/>
<sequence>MVSDIIKPGNKVELCMAQQIEQERKSGLSAHIYKSQVTDVFGNDELELSMPMEAGKLVMLPIGVRFELVFYGNGGLYRGLAMIRERYKTNNMHLLRVMLKSRLHKYQRREYYRMPCVIPMHFYDITMQHALHLPIERFEMFVELPEIGMTRKDASIVDISGGGVRFVTTTESKADSYVMIEVQLKSEEHKKTYLIPAHILSSVVSKQDKECFENRAEFVIKDRLVREEIIRYIFDEERKIRNKERERSSDAL</sequence>
<dbReference type="EMBL" id="AQFT01000005">
    <property type="protein sequence ID" value="EMZ39017.1"/>
    <property type="molecule type" value="Genomic_DNA"/>
</dbReference>
<dbReference type="Pfam" id="PF12945">
    <property type="entry name" value="PilZNR"/>
    <property type="match status" value="1"/>
</dbReference>
<name>N2BBF5_9FIRM</name>
<feature type="domain" description="Type III secretion system flagellar brake protein YcgR PilZN" evidence="1">
    <location>
        <begin position="7"/>
        <end position="97"/>
    </location>
</feature>
<dbReference type="STRING" id="1235802.C823_00180"/>
<evidence type="ECO:0000313" key="2">
    <source>
        <dbReference type="EMBL" id="EMZ39017.1"/>
    </source>
</evidence>
<dbReference type="OrthoDB" id="9783080at2"/>
<protein>
    <recommendedName>
        <fullName evidence="1">Type III secretion system flagellar brake protein YcgR PilZN domain-containing protein</fullName>
    </recommendedName>
</protein>
<reference evidence="2 3" key="1">
    <citation type="journal article" date="2014" name="Genome Announc.">
        <title>Draft genome sequences of the altered schaedler flora, a defined bacterial community from gnotobiotic mice.</title>
        <authorList>
            <person name="Wannemuehler M.J."/>
            <person name="Overstreet A.M."/>
            <person name="Ward D.V."/>
            <person name="Phillips G.J."/>
        </authorList>
    </citation>
    <scope>NUCLEOTIDE SEQUENCE [LARGE SCALE GENOMIC DNA]</scope>
    <source>
        <strain evidence="2 3">ASF492</strain>
    </source>
</reference>
<dbReference type="InterPro" id="IPR009926">
    <property type="entry name" value="T3SS_YcgR_PilZN"/>
</dbReference>
<proteinExistence type="predicted"/>
<accession>N2BBF5</accession>